<evidence type="ECO:0000313" key="9">
    <source>
        <dbReference type="EMBL" id="KAK8000844.1"/>
    </source>
</evidence>
<feature type="domain" description="Rhodopsin" evidence="8">
    <location>
        <begin position="29"/>
        <end position="257"/>
    </location>
</feature>
<reference evidence="9 10" key="1">
    <citation type="submission" date="2023-01" db="EMBL/GenBank/DDBJ databases">
        <title>Analysis of 21 Apiospora genomes using comparative genomics revels a genus with tremendous synthesis potential of carbohydrate active enzymes and secondary metabolites.</title>
        <authorList>
            <person name="Sorensen T."/>
        </authorList>
    </citation>
    <scope>NUCLEOTIDE SEQUENCE [LARGE SCALE GENOMIC DNA]</scope>
    <source>
        <strain evidence="9 10">CBS 20057</strain>
    </source>
</reference>
<evidence type="ECO:0000256" key="5">
    <source>
        <dbReference type="ARBA" id="ARBA00038359"/>
    </source>
</evidence>
<evidence type="ECO:0000256" key="6">
    <source>
        <dbReference type="SAM" id="MobiDB-lite"/>
    </source>
</evidence>
<evidence type="ECO:0000313" key="10">
    <source>
        <dbReference type="Proteomes" id="UP001396898"/>
    </source>
</evidence>
<name>A0ABR1R541_9PEZI</name>
<feature type="transmembrane region" description="Helical" evidence="7">
    <location>
        <begin position="13"/>
        <end position="32"/>
    </location>
</feature>
<dbReference type="InterPro" id="IPR049326">
    <property type="entry name" value="Rhodopsin_dom_fungi"/>
</dbReference>
<feature type="region of interest" description="Disordered" evidence="6">
    <location>
        <begin position="275"/>
        <end position="315"/>
    </location>
</feature>
<dbReference type="EMBL" id="JAQQWI010000018">
    <property type="protein sequence ID" value="KAK8000844.1"/>
    <property type="molecule type" value="Genomic_DNA"/>
</dbReference>
<feature type="transmembrane region" description="Helical" evidence="7">
    <location>
        <begin position="85"/>
        <end position="113"/>
    </location>
</feature>
<proteinExistence type="inferred from homology"/>
<keyword evidence="2 7" id="KW-0812">Transmembrane</keyword>
<feature type="transmembrane region" description="Helical" evidence="7">
    <location>
        <begin position="238"/>
        <end position="258"/>
    </location>
</feature>
<accession>A0ABR1R541</accession>
<evidence type="ECO:0000256" key="3">
    <source>
        <dbReference type="ARBA" id="ARBA00022989"/>
    </source>
</evidence>
<comment type="caution">
    <text evidence="9">The sequence shown here is derived from an EMBL/GenBank/DDBJ whole genome shotgun (WGS) entry which is preliminary data.</text>
</comment>
<protein>
    <recommendedName>
        <fullName evidence="8">Rhodopsin domain-containing protein</fullName>
    </recommendedName>
</protein>
<feature type="transmembrane region" description="Helical" evidence="7">
    <location>
        <begin position="205"/>
        <end position="226"/>
    </location>
</feature>
<dbReference type="Proteomes" id="UP001396898">
    <property type="component" value="Unassembled WGS sequence"/>
</dbReference>
<sequence length="315" mass="34520">MSNGIVNVQTAQILDYVSSALSLAILLTRLALETWRKRKFDLNFYLASASVVAVVGRLVVTHYYLSFGAADPPGVAQDVDSKTYIAGRILVLVARVLFSLILWLQIGIILSFYTGLVHDVTVMTWVIRAIWGLVVVTFVAVVLVTFLECRPFSLYWSTDEPQPQCQKAYAQLLMQTSCNIFLDVVVLIIAFPLTRLSKHTWSMRLRVCALIGLGLLCIAISATRAAQTIEAPHQDVRAIWASIQIFVAVFVGNAPSIYGSVKLLRREKSTLNDRRYGAGTSSSDASSHPPLVGLQSIRADNAEPDADSNPSSTSS</sequence>
<evidence type="ECO:0000256" key="1">
    <source>
        <dbReference type="ARBA" id="ARBA00004141"/>
    </source>
</evidence>
<keyword evidence="3 7" id="KW-1133">Transmembrane helix</keyword>
<keyword evidence="10" id="KW-1185">Reference proteome</keyword>
<feature type="transmembrane region" description="Helical" evidence="7">
    <location>
        <begin position="168"/>
        <end position="193"/>
    </location>
</feature>
<comment type="subcellular location">
    <subcellularLocation>
        <location evidence="1">Membrane</location>
        <topology evidence="1">Multi-pass membrane protein</topology>
    </subcellularLocation>
</comment>
<comment type="similarity">
    <text evidence="5">Belongs to the SAT4 family.</text>
</comment>
<dbReference type="PANTHER" id="PTHR33048">
    <property type="entry name" value="PTH11-LIKE INTEGRAL MEMBRANE PROTEIN (AFU_ORTHOLOGUE AFUA_5G11245)"/>
    <property type="match status" value="1"/>
</dbReference>
<organism evidence="9 10">
    <name type="scientific">Apiospora marii</name>
    <dbReference type="NCBI Taxonomy" id="335849"/>
    <lineage>
        <taxon>Eukaryota</taxon>
        <taxon>Fungi</taxon>
        <taxon>Dikarya</taxon>
        <taxon>Ascomycota</taxon>
        <taxon>Pezizomycotina</taxon>
        <taxon>Sordariomycetes</taxon>
        <taxon>Xylariomycetidae</taxon>
        <taxon>Amphisphaeriales</taxon>
        <taxon>Apiosporaceae</taxon>
        <taxon>Apiospora</taxon>
    </lineage>
</organism>
<dbReference type="Pfam" id="PF20684">
    <property type="entry name" value="Fung_rhodopsin"/>
    <property type="match status" value="1"/>
</dbReference>
<evidence type="ECO:0000256" key="4">
    <source>
        <dbReference type="ARBA" id="ARBA00023136"/>
    </source>
</evidence>
<feature type="transmembrane region" description="Helical" evidence="7">
    <location>
        <begin position="125"/>
        <end position="148"/>
    </location>
</feature>
<dbReference type="InterPro" id="IPR052337">
    <property type="entry name" value="SAT4-like"/>
</dbReference>
<dbReference type="PANTHER" id="PTHR33048:SF47">
    <property type="entry name" value="INTEGRAL MEMBRANE PROTEIN-RELATED"/>
    <property type="match status" value="1"/>
</dbReference>
<gene>
    <name evidence="9" type="ORF">PG991_013066</name>
</gene>
<keyword evidence="4 7" id="KW-0472">Membrane</keyword>
<feature type="transmembrane region" description="Helical" evidence="7">
    <location>
        <begin position="44"/>
        <end position="65"/>
    </location>
</feature>
<evidence type="ECO:0000256" key="7">
    <source>
        <dbReference type="SAM" id="Phobius"/>
    </source>
</evidence>
<evidence type="ECO:0000256" key="2">
    <source>
        <dbReference type="ARBA" id="ARBA00022692"/>
    </source>
</evidence>
<evidence type="ECO:0000259" key="8">
    <source>
        <dbReference type="Pfam" id="PF20684"/>
    </source>
</evidence>